<dbReference type="EMBL" id="AWUE01024559">
    <property type="protein sequence ID" value="OMO50434.1"/>
    <property type="molecule type" value="Genomic_DNA"/>
</dbReference>
<reference evidence="2" key="1">
    <citation type="submission" date="2013-09" db="EMBL/GenBank/DDBJ databases">
        <title>Corchorus olitorius genome sequencing.</title>
        <authorList>
            <person name="Alam M."/>
            <person name="Haque M.S."/>
            <person name="Islam M.S."/>
            <person name="Emdad E.M."/>
            <person name="Islam M.M."/>
            <person name="Ahmed B."/>
            <person name="Halim A."/>
            <person name="Hossen Q.M.M."/>
            <person name="Hossain M.Z."/>
            <person name="Ahmed R."/>
            <person name="Khan M.M."/>
            <person name="Islam R."/>
            <person name="Rashid M.M."/>
            <person name="Khan S.A."/>
            <person name="Rahman M.S."/>
            <person name="Alam M."/>
            <person name="Yahiya A.S."/>
            <person name="Khan M.S."/>
            <person name="Azam M.S."/>
            <person name="Haque T."/>
            <person name="Lashkar M.Z.H."/>
            <person name="Akhand A.I."/>
            <person name="Morshed G."/>
            <person name="Roy S."/>
            <person name="Uddin K.S."/>
            <person name="Rabeya T."/>
            <person name="Hossain A.S."/>
            <person name="Chowdhury A."/>
            <person name="Snigdha A.R."/>
            <person name="Mortoza M.S."/>
            <person name="Matin S.A."/>
            <person name="Hoque S.M.E."/>
            <person name="Islam M.K."/>
            <person name="Roy D.K."/>
            <person name="Haider R."/>
            <person name="Moosa M.M."/>
            <person name="Elias S.M."/>
            <person name="Hasan A.M."/>
            <person name="Jahan S."/>
            <person name="Shafiuddin M."/>
            <person name="Mahmood N."/>
            <person name="Shommy N.S."/>
        </authorList>
    </citation>
    <scope>NUCLEOTIDE SEQUENCE [LARGE SCALE GENOMIC DNA]</scope>
    <source>
        <strain evidence="2">cv. O-4</strain>
    </source>
</reference>
<proteinExistence type="predicted"/>
<evidence type="ECO:0000313" key="2">
    <source>
        <dbReference type="Proteomes" id="UP000187203"/>
    </source>
</evidence>
<organism evidence="1 2">
    <name type="scientific">Corchorus olitorius</name>
    <dbReference type="NCBI Taxonomy" id="93759"/>
    <lineage>
        <taxon>Eukaryota</taxon>
        <taxon>Viridiplantae</taxon>
        <taxon>Streptophyta</taxon>
        <taxon>Embryophyta</taxon>
        <taxon>Tracheophyta</taxon>
        <taxon>Spermatophyta</taxon>
        <taxon>Magnoliopsida</taxon>
        <taxon>eudicotyledons</taxon>
        <taxon>Gunneridae</taxon>
        <taxon>Pentapetalae</taxon>
        <taxon>rosids</taxon>
        <taxon>malvids</taxon>
        <taxon>Malvales</taxon>
        <taxon>Malvaceae</taxon>
        <taxon>Grewioideae</taxon>
        <taxon>Apeibeae</taxon>
        <taxon>Corchorus</taxon>
    </lineage>
</organism>
<gene>
    <name evidence="1" type="ORF">COLO4_38080</name>
</gene>
<dbReference type="Proteomes" id="UP000187203">
    <property type="component" value="Unassembled WGS sequence"/>
</dbReference>
<evidence type="ECO:0000313" key="1">
    <source>
        <dbReference type="EMBL" id="OMO50434.1"/>
    </source>
</evidence>
<keyword evidence="2" id="KW-1185">Reference proteome</keyword>
<sequence length="346" mass="37093">MKYTAGNCTRGGAVVPGLQICSVGLEIFRICSPASPEFRSEASSANPWLKCRESSLNSRLELCSDLFLSPMDSSQLLSQREEASNFLCIQERLGNEGQNWDQELAKEFLEDMVQKHAVENVSCPSKMPTAYLLTHAVKSPFLRPFCAHLGGEDSRQRSGLGNSVSLVHRPTMTASGVRVNGSQSVLQFVEGSGESCSPRGRAVVGGAIGQSMVQPMLGRNIPGIGPMRVGPNLGCGSGLNQSRQTVSHNGQARKIKRWKKAARVSQNYSFDFLGPLSNYQVGQKRASQRSLLIADQPGAMKRSGERGHGCMEAANGFLDKTPAGVDANIGVVSSVNQGEPGGSLCY</sequence>
<comment type="caution">
    <text evidence="1">The sequence shown here is derived from an EMBL/GenBank/DDBJ whole genome shotgun (WGS) entry which is preliminary data.</text>
</comment>
<name>A0A1R3FX64_9ROSI</name>
<accession>A0A1R3FX64</accession>
<dbReference type="AlphaFoldDB" id="A0A1R3FX64"/>
<protein>
    <submittedName>
        <fullName evidence="1">Uncharacterized protein</fullName>
    </submittedName>
</protein>